<feature type="transmembrane region" description="Helical" evidence="6">
    <location>
        <begin position="12"/>
        <end position="32"/>
    </location>
</feature>
<evidence type="ECO:0000256" key="3">
    <source>
        <dbReference type="ARBA" id="ARBA00022692"/>
    </source>
</evidence>
<sequence>MAFIGLGVPEIILIGLVGVVPFALMLYCLVEITQSRFRDNTTKLLWALIVLFAPFLGSLIYLWIGRNQRIASRNF</sequence>
<evidence type="ECO:0000313" key="9">
    <source>
        <dbReference type="Proteomes" id="UP000245647"/>
    </source>
</evidence>
<protein>
    <recommendedName>
        <fullName evidence="7">Cardiolipin synthase N-terminal domain-containing protein</fullName>
    </recommendedName>
</protein>
<keyword evidence="4 6" id="KW-1133">Transmembrane helix</keyword>
<comment type="subcellular location">
    <subcellularLocation>
        <location evidence="1">Cell membrane</location>
        <topology evidence="1">Multi-pass membrane protein</topology>
    </subcellularLocation>
</comment>
<dbReference type="InterPro" id="IPR027379">
    <property type="entry name" value="CLS_N"/>
</dbReference>
<organism evidence="8 9">
    <name type="scientific">Pararcticibacter amylolyticus</name>
    <dbReference type="NCBI Taxonomy" id="2173175"/>
    <lineage>
        <taxon>Bacteria</taxon>
        <taxon>Pseudomonadati</taxon>
        <taxon>Bacteroidota</taxon>
        <taxon>Sphingobacteriia</taxon>
        <taxon>Sphingobacteriales</taxon>
        <taxon>Sphingobacteriaceae</taxon>
        <taxon>Pararcticibacter</taxon>
    </lineage>
</organism>
<dbReference type="RefSeq" id="WP_109415433.1">
    <property type="nucleotide sequence ID" value="NZ_QEAS01000006.1"/>
</dbReference>
<name>A0A2U2PIR4_9SPHI</name>
<dbReference type="OrthoDB" id="1123412at2"/>
<gene>
    <name evidence="8" type="ORF">DDR33_08970</name>
</gene>
<dbReference type="Pfam" id="PF13396">
    <property type="entry name" value="PLDc_N"/>
    <property type="match status" value="1"/>
</dbReference>
<feature type="transmembrane region" description="Helical" evidence="6">
    <location>
        <begin position="44"/>
        <end position="64"/>
    </location>
</feature>
<keyword evidence="3 6" id="KW-0812">Transmembrane</keyword>
<dbReference type="GO" id="GO:0005886">
    <property type="term" value="C:plasma membrane"/>
    <property type="evidence" value="ECO:0007669"/>
    <property type="project" value="UniProtKB-SubCell"/>
</dbReference>
<dbReference type="AlphaFoldDB" id="A0A2U2PIR4"/>
<evidence type="ECO:0000313" key="8">
    <source>
        <dbReference type="EMBL" id="PWG81049.1"/>
    </source>
</evidence>
<dbReference type="EMBL" id="QEAS01000006">
    <property type="protein sequence ID" value="PWG81049.1"/>
    <property type="molecule type" value="Genomic_DNA"/>
</dbReference>
<keyword evidence="9" id="KW-1185">Reference proteome</keyword>
<evidence type="ECO:0000256" key="1">
    <source>
        <dbReference type="ARBA" id="ARBA00004651"/>
    </source>
</evidence>
<comment type="caution">
    <text evidence="8">The sequence shown here is derived from an EMBL/GenBank/DDBJ whole genome shotgun (WGS) entry which is preliminary data.</text>
</comment>
<reference evidence="8 9" key="1">
    <citation type="submission" date="2018-04" db="EMBL/GenBank/DDBJ databases">
        <title>Pedobacter chongqingensis sp. nov., isolated from a rottenly hemp rope.</title>
        <authorList>
            <person name="Cai Y."/>
        </authorList>
    </citation>
    <scope>NUCLEOTIDE SEQUENCE [LARGE SCALE GENOMIC DNA]</scope>
    <source>
        <strain evidence="8 9">FJ4-8</strain>
    </source>
</reference>
<evidence type="ECO:0000256" key="4">
    <source>
        <dbReference type="ARBA" id="ARBA00022989"/>
    </source>
</evidence>
<evidence type="ECO:0000256" key="5">
    <source>
        <dbReference type="ARBA" id="ARBA00023136"/>
    </source>
</evidence>
<proteinExistence type="predicted"/>
<keyword evidence="2" id="KW-1003">Cell membrane</keyword>
<evidence type="ECO:0000256" key="6">
    <source>
        <dbReference type="SAM" id="Phobius"/>
    </source>
</evidence>
<feature type="domain" description="Cardiolipin synthase N-terminal" evidence="7">
    <location>
        <begin position="23"/>
        <end position="66"/>
    </location>
</feature>
<keyword evidence="5 6" id="KW-0472">Membrane</keyword>
<evidence type="ECO:0000259" key="7">
    <source>
        <dbReference type="Pfam" id="PF13396"/>
    </source>
</evidence>
<evidence type="ECO:0000256" key="2">
    <source>
        <dbReference type="ARBA" id="ARBA00022475"/>
    </source>
</evidence>
<dbReference type="Proteomes" id="UP000245647">
    <property type="component" value="Unassembled WGS sequence"/>
</dbReference>
<accession>A0A2U2PIR4</accession>